<comment type="caution">
    <text evidence="1">The sequence shown here is derived from an EMBL/GenBank/DDBJ whole genome shotgun (WGS) entry which is preliminary data.</text>
</comment>
<dbReference type="Proteomes" id="UP000004728">
    <property type="component" value="Unassembled WGS sequence"/>
</dbReference>
<dbReference type="HOGENOM" id="CLU_175462_2_2_5"/>
<protein>
    <submittedName>
        <fullName evidence="1">Phage-related tail protein</fullName>
    </submittedName>
</protein>
<dbReference type="EMBL" id="AEWJ01000041">
    <property type="protein sequence ID" value="EGD58399.1"/>
    <property type="molecule type" value="Genomic_DNA"/>
</dbReference>
<dbReference type="OrthoDB" id="8759063at2"/>
<dbReference type="InParanoid" id="F1Z9A6"/>
<evidence type="ECO:0000313" key="1">
    <source>
        <dbReference type="EMBL" id="EGD58399.1"/>
    </source>
</evidence>
<dbReference type="STRING" id="983920.Y88_0454"/>
<evidence type="ECO:0000313" key="2">
    <source>
        <dbReference type="Proteomes" id="UP000004728"/>
    </source>
</evidence>
<keyword evidence="2" id="KW-1185">Reference proteome</keyword>
<dbReference type="eggNOG" id="COG5004">
    <property type="taxonomic scope" value="Bacteria"/>
</dbReference>
<dbReference type="InterPro" id="IPR008861">
    <property type="entry name" value="GpX-like"/>
</dbReference>
<gene>
    <name evidence="1" type="ORF">Y88_0454</name>
</gene>
<dbReference type="RefSeq" id="WP_008066850.1">
    <property type="nucleotide sequence ID" value="NZ_AQWK01000002.1"/>
</dbReference>
<dbReference type="AlphaFoldDB" id="F1Z9A6"/>
<reference evidence="1 2" key="1">
    <citation type="journal article" date="2012" name="J. Bacteriol.">
        <title>Draft Genome Sequence of Novosphingobium nitrogenifigens Y88T.</title>
        <authorList>
            <person name="Strabala T.J."/>
            <person name="Macdonald L."/>
            <person name="Liu V."/>
            <person name="Smit A.M."/>
        </authorList>
    </citation>
    <scope>NUCLEOTIDE SEQUENCE [LARGE SCALE GENOMIC DNA]</scope>
    <source>
        <strain evidence="1 2">DSM 19370</strain>
    </source>
</reference>
<organism evidence="1 2">
    <name type="scientific">Novosphingobium nitrogenifigens DSM 19370</name>
    <dbReference type="NCBI Taxonomy" id="983920"/>
    <lineage>
        <taxon>Bacteria</taxon>
        <taxon>Pseudomonadati</taxon>
        <taxon>Pseudomonadota</taxon>
        <taxon>Alphaproteobacteria</taxon>
        <taxon>Sphingomonadales</taxon>
        <taxon>Sphingomonadaceae</taxon>
        <taxon>Novosphingobium</taxon>
    </lineage>
</organism>
<proteinExistence type="predicted"/>
<name>F1Z9A6_9SPHN</name>
<dbReference type="Pfam" id="PF05489">
    <property type="entry name" value="Phage_tail_X"/>
    <property type="match status" value="1"/>
</dbReference>
<sequence length="76" mass="7920">MTDASTFITTTLEGDTLDLVCWRELGTTAGGVVEKAYTLNPGLADLGPTLPGGIDVVLPVIDTQTPQTIATVSLWS</sequence>
<accession>F1Z9A6</accession>